<sequence length="344" mass="40120">MKRLKFHSTNRSRLKSYLWEICYAIMGLDTLKRFDRIVAILIQLQSKRIVKAQELADRFEVSLRTIYRDIRTLEASGVPISSEAGVGYSILDGYRLPPIMFTREEAGSFVAAEKLMQKYTDASLGAYHKTAMYKIKSVLQGKEKDWISALENHITMAPSTQLFNQDIPDALEILFESIADKKQVFLKYHSLQAKNPSERNIEAVGVFHENNFWYVLGFCHYRQDYRQFRTDRILKIKRTQTSFSKEHGTIDEHRSKNYDVAKTKVRILVDKRIARFITSEKEQQGFVSEIQKGNHIEMTFMTSSLQEGFPRWYVMFGDYAKIIEPEALKIRVKELLQKMSIGLE</sequence>
<dbReference type="InterPro" id="IPR028349">
    <property type="entry name" value="PafC-like"/>
</dbReference>
<dbReference type="PROSITE" id="PS52050">
    <property type="entry name" value="WYL"/>
    <property type="match status" value="1"/>
</dbReference>
<dbReference type="Pfam" id="PF13280">
    <property type="entry name" value="WYL"/>
    <property type="match status" value="1"/>
</dbReference>
<dbReference type="STRING" id="227084.SAMN05421855_104211"/>
<dbReference type="Pfam" id="PF25583">
    <property type="entry name" value="WCX"/>
    <property type="match status" value="1"/>
</dbReference>
<dbReference type="GO" id="GO:0003677">
    <property type="term" value="F:DNA binding"/>
    <property type="evidence" value="ECO:0007669"/>
    <property type="project" value="UniProtKB-KW"/>
</dbReference>
<dbReference type="InterPro" id="IPR051534">
    <property type="entry name" value="CBASS_pafABC_assoc_protein"/>
</dbReference>
<dbReference type="InterPro" id="IPR036388">
    <property type="entry name" value="WH-like_DNA-bd_sf"/>
</dbReference>
<organism evidence="4 5">
    <name type="scientific">Ulvibacter litoralis</name>
    <dbReference type="NCBI Taxonomy" id="227084"/>
    <lineage>
        <taxon>Bacteria</taxon>
        <taxon>Pseudomonadati</taxon>
        <taxon>Bacteroidota</taxon>
        <taxon>Flavobacteriia</taxon>
        <taxon>Flavobacteriales</taxon>
        <taxon>Flavobacteriaceae</taxon>
        <taxon>Ulvibacter</taxon>
    </lineage>
</organism>
<dbReference type="SMART" id="SM00420">
    <property type="entry name" value="HTH_DEOR"/>
    <property type="match status" value="1"/>
</dbReference>
<reference evidence="4 5" key="1">
    <citation type="submission" date="2016-10" db="EMBL/GenBank/DDBJ databases">
        <authorList>
            <person name="de Groot N.N."/>
        </authorList>
    </citation>
    <scope>NUCLEOTIDE SEQUENCE [LARGE SCALE GENOMIC DNA]</scope>
    <source>
        <strain evidence="4 5">DSM 16195</strain>
    </source>
</reference>
<evidence type="ECO:0000256" key="2">
    <source>
        <dbReference type="ARBA" id="ARBA00023163"/>
    </source>
</evidence>
<dbReference type="InterPro" id="IPR026881">
    <property type="entry name" value="WYL_dom"/>
</dbReference>
<keyword evidence="1" id="KW-0805">Transcription regulation</keyword>
<gene>
    <name evidence="4" type="ORF">SAMN05421855_104211</name>
</gene>
<dbReference type="PANTHER" id="PTHR34580">
    <property type="match status" value="1"/>
</dbReference>
<evidence type="ECO:0000259" key="3">
    <source>
        <dbReference type="PROSITE" id="PS51000"/>
    </source>
</evidence>
<evidence type="ECO:0000313" key="4">
    <source>
        <dbReference type="EMBL" id="SDF02254.1"/>
    </source>
</evidence>
<feature type="domain" description="HTH deoR-type" evidence="3">
    <location>
        <begin position="33"/>
        <end position="88"/>
    </location>
</feature>
<dbReference type="InterPro" id="IPR036390">
    <property type="entry name" value="WH_DNA-bd_sf"/>
</dbReference>
<dbReference type="SUPFAM" id="SSF46785">
    <property type="entry name" value="Winged helix' DNA-binding domain"/>
    <property type="match status" value="1"/>
</dbReference>
<proteinExistence type="predicted"/>
<dbReference type="InterPro" id="IPR001034">
    <property type="entry name" value="DeoR_HTH"/>
</dbReference>
<dbReference type="PANTHER" id="PTHR34580:SF3">
    <property type="entry name" value="PROTEIN PAFB"/>
    <property type="match status" value="1"/>
</dbReference>
<protein>
    <submittedName>
        <fullName evidence="4">Predicted DNA-binding transcriptional regulator YafY, contains an HTH and WYL domains</fullName>
    </submittedName>
</protein>
<keyword evidence="5" id="KW-1185">Reference proteome</keyword>
<dbReference type="Gene3D" id="1.10.10.10">
    <property type="entry name" value="Winged helix-like DNA-binding domain superfamily/Winged helix DNA-binding domain"/>
    <property type="match status" value="1"/>
</dbReference>
<evidence type="ECO:0000256" key="1">
    <source>
        <dbReference type="ARBA" id="ARBA00023015"/>
    </source>
</evidence>
<keyword evidence="4" id="KW-0238">DNA-binding</keyword>
<dbReference type="InterPro" id="IPR057727">
    <property type="entry name" value="WCX_dom"/>
</dbReference>
<dbReference type="PROSITE" id="PS51000">
    <property type="entry name" value="HTH_DEOR_2"/>
    <property type="match status" value="1"/>
</dbReference>
<name>A0A1G7HPM8_9FLAO</name>
<dbReference type="EMBL" id="FNBA01000004">
    <property type="protein sequence ID" value="SDF02254.1"/>
    <property type="molecule type" value="Genomic_DNA"/>
</dbReference>
<dbReference type="Proteomes" id="UP000199321">
    <property type="component" value="Unassembled WGS sequence"/>
</dbReference>
<dbReference type="PIRSF" id="PIRSF016838">
    <property type="entry name" value="PafC"/>
    <property type="match status" value="1"/>
</dbReference>
<keyword evidence="2" id="KW-0804">Transcription</keyword>
<evidence type="ECO:0000313" key="5">
    <source>
        <dbReference type="Proteomes" id="UP000199321"/>
    </source>
</evidence>
<accession>A0A1G7HPM8</accession>
<dbReference type="AlphaFoldDB" id="A0A1G7HPM8"/>
<dbReference type="InterPro" id="IPR013196">
    <property type="entry name" value="HTH_11"/>
</dbReference>
<dbReference type="GO" id="GO:0003700">
    <property type="term" value="F:DNA-binding transcription factor activity"/>
    <property type="evidence" value="ECO:0007669"/>
    <property type="project" value="InterPro"/>
</dbReference>
<dbReference type="Pfam" id="PF08279">
    <property type="entry name" value="HTH_11"/>
    <property type="match status" value="1"/>
</dbReference>